<dbReference type="PaxDb" id="123214-PERMA_1640"/>
<dbReference type="OrthoDB" id="5373088at2"/>
<gene>
    <name evidence="3" type="ordered locus">PERMA_1640</name>
</gene>
<keyword evidence="1" id="KW-0175">Coiled coil</keyword>
<dbReference type="eggNOG" id="COG3416">
    <property type="taxonomic scope" value="Bacteria"/>
</dbReference>
<evidence type="ECO:0000256" key="2">
    <source>
        <dbReference type="SAM" id="MobiDB-lite"/>
    </source>
</evidence>
<dbReference type="AlphaFoldDB" id="C0QRW0"/>
<dbReference type="STRING" id="123214.PERMA_1640"/>
<dbReference type="HOGENOM" id="CLU_1676206_0_0_0"/>
<dbReference type="Proteomes" id="UP000001366">
    <property type="component" value="Chromosome"/>
</dbReference>
<dbReference type="KEGG" id="pmx:PERMA_1640"/>
<dbReference type="RefSeq" id="WP_012675954.1">
    <property type="nucleotide sequence ID" value="NC_012440.1"/>
</dbReference>
<dbReference type="EMBL" id="CP001230">
    <property type="protein sequence ID" value="ACO03715.1"/>
    <property type="molecule type" value="Genomic_DNA"/>
</dbReference>
<keyword evidence="4" id="KW-1185">Reference proteome</keyword>
<feature type="region of interest" description="Disordered" evidence="2">
    <location>
        <begin position="37"/>
        <end position="58"/>
    </location>
</feature>
<evidence type="ECO:0000313" key="3">
    <source>
        <dbReference type="EMBL" id="ACO03715.1"/>
    </source>
</evidence>
<evidence type="ECO:0000256" key="1">
    <source>
        <dbReference type="SAM" id="Coils"/>
    </source>
</evidence>
<accession>C0QRW0</accession>
<name>C0QRW0_PERMH</name>
<sequence>MENTEKTLKKMAILIEKISEKIDELDERVKKLEMRSLSQKAETEQIQNKNLTEQSSGQSFKSGFLGSLLGTFAGMSLFNILLDDKIIPEDVARETGISEAEISHIEEKLEEISEKVENIEEKIENEEIAMEDDLPEVEPDMEYFETDFGLDDDEWIA</sequence>
<evidence type="ECO:0000313" key="4">
    <source>
        <dbReference type="Proteomes" id="UP000001366"/>
    </source>
</evidence>
<organism evidence="3 4">
    <name type="scientific">Persephonella marina (strain DSM 14350 / EX-H1)</name>
    <dbReference type="NCBI Taxonomy" id="123214"/>
    <lineage>
        <taxon>Bacteria</taxon>
        <taxon>Pseudomonadati</taxon>
        <taxon>Aquificota</taxon>
        <taxon>Aquificia</taxon>
        <taxon>Aquificales</taxon>
        <taxon>Hydrogenothermaceae</taxon>
        <taxon>Persephonella</taxon>
    </lineage>
</organism>
<reference evidence="3 4" key="1">
    <citation type="journal article" date="2009" name="J. Bacteriol.">
        <title>Complete and draft genome sequences of six members of the Aquificales.</title>
        <authorList>
            <person name="Reysenbach A.L."/>
            <person name="Hamamura N."/>
            <person name="Podar M."/>
            <person name="Griffiths E."/>
            <person name="Ferreira S."/>
            <person name="Hochstein R."/>
            <person name="Heidelberg J."/>
            <person name="Johnson J."/>
            <person name="Mead D."/>
            <person name="Pohorille A."/>
            <person name="Sarmiento M."/>
            <person name="Schweighofer K."/>
            <person name="Seshadri R."/>
            <person name="Voytek M.A."/>
        </authorList>
    </citation>
    <scope>NUCLEOTIDE SEQUENCE [LARGE SCALE GENOMIC DNA]</scope>
    <source>
        <strain evidence="4">DSM 14350 / EX-H1</strain>
    </source>
</reference>
<protein>
    <submittedName>
        <fullName evidence="3">Uncharacterized protein</fullName>
    </submittedName>
</protein>
<proteinExistence type="predicted"/>
<feature type="coiled-coil region" evidence="1">
    <location>
        <begin position="102"/>
        <end position="129"/>
    </location>
</feature>